<keyword evidence="5" id="KW-0663">Pyridoxal phosphate</keyword>
<name>A0A2H0UP80_9BACT</name>
<evidence type="ECO:0000259" key="7">
    <source>
        <dbReference type="Pfam" id="PF00155"/>
    </source>
</evidence>
<sequence length="282" mass="31357">MKPLSKITDSLIGQPMFKLLAKLQSKERAGEKIYHFEIGDSDFPAHPHVIAAVKKALDEDKTHYIDSTGLPEFKEAISQNIKQRLGFSPSFKQIVVMPSNAIIDFVIRCVADPGDEIIYPDPGFSTYIAVTNYTGVKKVGVPLKESNGFHIEPEEIEKRITDKTKLIILNSPSNPTGAVLDKEAILKIALIAKKHNLYLLSDEIYSKVIYDGKKHYSPSESDQCQERTIILDGFAKGYSMPGFRLGYAIGPEPVMEKIGLLFQTIFSCFPPFIQYGGISALT</sequence>
<dbReference type="InterPro" id="IPR004839">
    <property type="entry name" value="Aminotransferase_I/II_large"/>
</dbReference>
<evidence type="ECO:0000313" key="9">
    <source>
        <dbReference type="Proteomes" id="UP000230903"/>
    </source>
</evidence>
<keyword evidence="3 6" id="KW-0032">Aminotransferase</keyword>
<dbReference type="InterPro" id="IPR015422">
    <property type="entry name" value="PyrdxlP-dep_Trfase_small"/>
</dbReference>
<dbReference type="GO" id="GO:0030170">
    <property type="term" value="F:pyridoxal phosphate binding"/>
    <property type="evidence" value="ECO:0007669"/>
    <property type="project" value="InterPro"/>
</dbReference>
<feature type="domain" description="Aminotransferase class I/classII large" evidence="7">
    <location>
        <begin position="35"/>
        <end position="261"/>
    </location>
</feature>
<dbReference type="Pfam" id="PF00155">
    <property type="entry name" value="Aminotran_1_2"/>
    <property type="match status" value="1"/>
</dbReference>
<evidence type="ECO:0000256" key="6">
    <source>
        <dbReference type="RuleBase" id="RU000481"/>
    </source>
</evidence>
<comment type="cofactor">
    <cofactor evidence="1 6">
        <name>pyridoxal 5'-phosphate</name>
        <dbReference type="ChEBI" id="CHEBI:597326"/>
    </cofactor>
</comment>
<dbReference type="InterPro" id="IPR050596">
    <property type="entry name" value="AspAT/PAT-like"/>
</dbReference>
<dbReference type="Proteomes" id="UP000230903">
    <property type="component" value="Unassembled WGS sequence"/>
</dbReference>
<evidence type="ECO:0000256" key="4">
    <source>
        <dbReference type="ARBA" id="ARBA00022679"/>
    </source>
</evidence>
<gene>
    <name evidence="8" type="ORF">COU10_00475</name>
</gene>
<dbReference type="InterPro" id="IPR015421">
    <property type="entry name" value="PyrdxlP-dep_Trfase_major"/>
</dbReference>
<keyword evidence="4 6" id="KW-0808">Transferase</keyword>
<dbReference type="InterPro" id="IPR004838">
    <property type="entry name" value="NHTrfase_class1_PyrdxlP-BS"/>
</dbReference>
<evidence type="ECO:0000256" key="3">
    <source>
        <dbReference type="ARBA" id="ARBA00022576"/>
    </source>
</evidence>
<evidence type="ECO:0000313" key="8">
    <source>
        <dbReference type="EMBL" id="PIR88204.1"/>
    </source>
</evidence>
<reference evidence="9" key="1">
    <citation type="submission" date="2017-09" db="EMBL/GenBank/DDBJ databases">
        <title>Depth-based differentiation of microbial function through sediment-hosted aquifers and enrichment of novel symbionts in the deep terrestrial subsurface.</title>
        <authorList>
            <person name="Probst A.J."/>
            <person name="Ladd B."/>
            <person name="Jarett J.K."/>
            <person name="Geller-Mcgrath D.E."/>
            <person name="Sieber C.M.K."/>
            <person name="Emerson J.B."/>
            <person name="Anantharaman K."/>
            <person name="Thomas B.C."/>
            <person name="Malmstrom R."/>
            <person name="Stieglmeier M."/>
            <person name="Klingl A."/>
            <person name="Woyke T."/>
            <person name="Ryan C.M."/>
            <person name="Banfield J.F."/>
        </authorList>
    </citation>
    <scope>NUCLEOTIDE SEQUENCE [LARGE SCALE GENOMIC DNA]</scope>
</reference>
<proteinExistence type="inferred from homology"/>
<dbReference type="PANTHER" id="PTHR46383">
    <property type="entry name" value="ASPARTATE AMINOTRANSFERASE"/>
    <property type="match status" value="1"/>
</dbReference>
<evidence type="ECO:0000256" key="5">
    <source>
        <dbReference type="ARBA" id="ARBA00022898"/>
    </source>
</evidence>
<evidence type="ECO:0000256" key="1">
    <source>
        <dbReference type="ARBA" id="ARBA00001933"/>
    </source>
</evidence>
<dbReference type="CDD" id="cd00609">
    <property type="entry name" value="AAT_like"/>
    <property type="match status" value="1"/>
</dbReference>
<organism evidence="8 9">
    <name type="scientific">Candidatus Harrisonbacteria bacterium CG10_big_fil_rev_8_21_14_0_10_45_28</name>
    <dbReference type="NCBI Taxonomy" id="1974586"/>
    <lineage>
        <taxon>Bacteria</taxon>
        <taxon>Candidatus Harrisoniibacteriota</taxon>
    </lineage>
</organism>
<comment type="caution">
    <text evidence="8">The sequence shown here is derived from an EMBL/GenBank/DDBJ whole genome shotgun (WGS) entry which is preliminary data.</text>
</comment>
<dbReference type="EMBL" id="PFBC01000008">
    <property type="protein sequence ID" value="PIR88204.1"/>
    <property type="molecule type" value="Genomic_DNA"/>
</dbReference>
<dbReference type="EC" id="2.6.1.-" evidence="6"/>
<dbReference type="PROSITE" id="PS00105">
    <property type="entry name" value="AA_TRANSFER_CLASS_1"/>
    <property type="match status" value="1"/>
</dbReference>
<dbReference type="PANTHER" id="PTHR46383:SF1">
    <property type="entry name" value="ASPARTATE AMINOTRANSFERASE"/>
    <property type="match status" value="1"/>
</dbReference>
<protein>
    <recommendedName>
        <fullName evidence="6">Aminotransferase</fullName>
        <ecNumber evidence="6">2.6.1.-</ecNumber>
    </recommendedName>
</protein>
<accession>A0A2H0UP80</accession>
<dbReference type="Gene3D" id="3.40.640.10">
    <property type="entry name" value="Type I PLP-dependent aspartate aminotransferase-like (Major domain)"/>
    <property type="match status" value="1"/>
</dbReference>
<evidence type="ECO:0000256" key="2">
    <source>
        <dbReference type="ARBA" id="ARBA00007441"/>
    </source>
</evidence>
<feature type="non-terminal residue" evidence="8">
    <location>
        <position position="282"/>
    </location>
</feature>
<dbReference type="Gene3D" id="3.90.1150.10">
    <property type="entry name" value="Aspartate Aminotransferase, domain 1"/>
    <property type="match status" value="1"/>
</dbReference>
<dbReference type="GO" id="GO:0006520">
    <property type="term" value="P:amino acid metabolic process"/>
    <property type="evidence" value="ECO:0007669"/>
    <property type="project" value="InterPro"/>
</dbReference>
<dbReference type="InterPro" id="IPR015424">
    <property type="entry name" value="PyrdxlP-dep_Trfase"/>
</dbReference>
<comment type="similarity">
    <text evidence="2 6">Belongs to the class-I pyridoxal-phosphate-dependent aminotransferase family.</text>
</comment>
<dbReference type="AlphaFoldDB" id="A0A2H0UP80"/>
<dbReference type="GO" id="GO:0008483">
    <property type="term" value="F:transaminase activity"/>
    <property type="evidence" value="ECO:0007669"/>
    <property type="project" value="UniProtKB-KW"/>
</dbReference>
<dbReference type="SUPFAM" id="SSF53383">
    <property type="entry name" value="PLP-dependent transferases"/>
    <property type="match status" value="1"/>
</dbReference>